<dbReference type="HOGENOM" id="CLU_006586_16_4_6"/>
<dbReference type="InterPro" id="IPR029058">
    <property type="entry name" value="AB_hydrolase_fold"/>
</dbReference>
<dbReference type="KEGG" id="gps:C427_5517"/>
<keyword evidence="6" id="KW-1185">Reference proteome</keyword>
<dbReference type="AlphaFoldDB" id="K7AHJ1"/>
<evidence type="ECO:0000256" key="3">
    <source>
        <dbReference type="RuleBase" id="RU361235"/>
    </source>
</evidence>
<protein>
    <recommendedName>
        <fullName evidence="3">Carboxylic ester hydrolase</fullName>
        <ecNumber evidence="3">3.1.1.-</ecNumber>
    </recommendedName>
</protein>
<evidence type="ECO:0000313" key="5">
    <source>
        <dbReference type="EMBL" id="AGH47614.1"/>
    </source>
</evidence>
<dbReference type="InterPro" id="IPR019826">
    <property type="entry name" value="Carboxylesterase_B_AS"/>
</dbReference>
<comment type="similarity">
    <text evidence="1 3">Belongs to the type-B carboxylesterase/lipase family.</text>
</comment>
<dbReference type="ESTHER" id="9alte-k7ahj1">
    <property type="family name" value="Carb_B_Bacteria"/>
</dbReference>
<organism evidence="5 6">
    <name type="scientific">Paraglaciecola psychrophila 170</name>
    <dbReference type="NCBI Taxonomy" id="1129794"/>
    <lineage>
        <taxon>Bacteria</taxon>
        <taxon>Pseudomonadati</taxon>
        <taxon>Pseudomonadota</taxon>
        <taxon>Gammaproteobacteria</taxon>
        <taxon>Alteromonadales</taxon>
        <taxon>Alteromonadaceae</taxon>
        <taxon>Paraglaciecola</taxon>
    </lineage>
</organism>
<name>K7AHJ1_9ALTE</name>
<dbReference type="InterPro" id="IPR019819">
    <property type="entry name" value="Carboxylesterase_B_CS"/>
</dbReference>
<dbReference type="OrthoDB" id="9775851at2"/>
<dbReference type="PATRIC" id="fig|1129794.4.peg.5495"/>
<dbReference type="eggNOG" id="COG2272">
    <property type="taxonomic scope" value="Bacteria"/>
</dbReference>
<reference evidence="5 6" key="1">
    <citation type="journal article" date="2013" name="Genome Announc.">
        <title>Complete Genome Sequence of Glaciecola psychrophila Strain 170T.</title>
        <authorList>
            <person name="Yin J."/>
            <person name="Chen J."/>
            <person name="Liu G."/>
            <person name="Yu Y."/>
            <person name="Song L."/>
            <person name="Wang X."/>
            <person name="Qu X."/>
        </authorList>
    </citation>
    <scope>NUCLEOTIDE SEQUENCE [LARGE SCALE GENOMIC DNA]</scope>
    <source>
        <strain evidence="5 6">170</strain>
    </source>
</reference>
<proteinExistence type="inferred from homology"/>
<dbReference type="SUPFAM" id="SSF53474">
    <property type="entry name" value="alpha/beta-Hydrolases"/>
    <property type="match status" value="1"/>
</dbReference>
<dbReference type="EC" id="3.1.1.-" evidence="3"/>
<evidence type="ECO:0000256" key="1">
    <source>
        <dbReference type="ARBA" id="ARBA00005964"/>
    </source>
</evidence>
<dbReference type="PROSITE" id="PS00941">
    <property type="entry name" value="CARBOXYLESTERASE_B_2"/>
    <property type="match status" value="1"/>
</dbReference>
<keyword evidence="2 3" id="KW-0378">Hydrolase</keyword>
<dbReference type="Proteomes" id="UP000011864">
    <property type="component" value="Chromosome"/>
</dbReference>
<dbReference type="EMBL" id="CP003837">
    <property type="protein sequence ID" value="AGH47614.1"/>
    <property type="molecule type" value="Genomic_DNA"/>
</dbReference>
<dbReference type="GO" id="GO:0016787">
    <property type="term" value="F:hydrolase activity"/>
    <property type="evidence" value="ECO:0007669"/>
    <property type="project" value="UniProtKB-KW"/>
</dbReference>
<evidence type="ECO:0000313" key="6">
    <source>
        <dbReference type="Proteomes" id="UP000011864"/>
    </source>
</evidence>
<feature type="domain" description="Carboxylesterase type B" evidence="4">
    <location>
        <begin position="426"/>
        <end position="535"/>
    </location>
</feature>
<dbReference type="STRING" id="1129794.C427_5517"/>
<dbReference type="InterPro" id="IPR050309">
    <property type="entry name" value="Type-B_Carboxylest/Lipase"/>
</dbReference>
<dbReference type="Gene3D" id="3.40.50.1820">
    <property type="entry name" value="alpha/beta hydrolase"/>
    <property type="match status" value="1"/>
</dbReference>
<dbReference type="PANTHER" id="PTHR11559">
    <property type="entry name" value="CARBOXYLESTERASE"/>
    <property type="match status" value="1"/>
</dbReference>
<dbReference type="PROSITE" id="PS00122">
    <property type="entry name" value="CARBOXYLESTERASE_B_1"/>
    <property type="match status" value="1"/>
</dbReference>
<gene>
    <name evidence="5" type="ORF">C427_5517</name>
</gene>
<dbReference type="Pfam" id="PF00135">
    <property type="entry name" value="COesterase"/>
    <property type="match status" value="2"/>
</dbReference>
<dbReference type="InterPro" id="IPR002018">
    <property type="entry name" value="CarbesteraseB"/>
</dbReference>
<sequence>MKYKLLALVAIVAIIGIYLWQKSVPQPLVRIASPEAIRDTIAGPIVGFSDEDDTFGWLGIPFAAPPLAELRWAAPRLHIPWKENRQAIAFENACVQLWGPLVGTAGNEGEVVGKEDCLYLNVWAPRDNSDIDSAGLPVMFWIHGGGNSIGTANTYPGHRLASGENVVLVTINYRLGLLGWMSHPALRAEGRSASDASGNYGNLDMIAALEWVQKNIANFGGDPDNVTIFGESAGGLNVYSLMASPPAKGLFHRAIAQSGSTSTTPLWRAENFADDVQPGESLSSREWLSMQLQHAGKTKGRKAAKVAQLAMSDAEILAFMQSRSPQQILKGISGGAGMYRAPQNLRDGTVLPKESLLTLFQSPERYNDVPLMTGTNRDEAKLFMAQDTEFVERRFGFLPHIKDIDAYNSTSAYISDTWKARAVDEVAAVISAHSEHKVYAYRWDWDEGAKNWLVDYSTLIGAGHGMEVAFVFDDFEGGILVPGFYNEENSPGRDELAIEMRSYWSQFAATGDPASGRNGDLLKWDAWDNSGPNLMILDSPGGGGSKMSREPMTIAMLKQRLAKDPQITDTKTRCRIHAELFLKTNSGDDYWNEQEYLDLGCANYDPWTVIQPTSESTN</sequence>
<accession>K7AHJ1</accession>
<feature type="domain" description="Carboxylesterase type B" evidence="4">
    <location>
        <begin position="41"/>
        <end position="390"/>
    </location>
</feature>
<evidence type="ECO:0000256" key="2">
    <source>
        <dbReference type="ARBA" id="ARBA00022801"/>
    </source>
</evidence>
<evidence type="ECO:0000259" key="4">
    <source>
        <dbReference type="Pfam" id="PF00135"/>
    </source>
</evidence>